<feature type="region of interest" description="Disordered" evidence="1">
    <location>
        <begin position="778"/>
        <end position="797"/>
    </location>
</feature>
<feature type="domain" description="DUF7507" evidence="3">
    <location>
        <begin position="325"/>
        <end position="420"/>
    </location>
</feature>
<feature type="compositionally biased region" description="Acidic residues" evidence="1">
    <location>
        <begin position="781"/>
        <end position="795"/>
    </location>
</feature>
<evidence type="ECO:0000256" key="1">
    <source>
        <dbReference type="SAM" id="MobiDB-lite"/>
    </source>
</evidence>
<dbReference type="PANTHER" id="PTHR34819:SF3">
    <property type="entry name" value="CELL SURFACE PROTEIN"/>
    <property type="match status" value="1"/>
</dbReference>
<feature type="signal peptide" evidence="2">
    <location>
        <begin position="1"/>
        <end position="26"/>
    </location>
</feature>
<feature type="chain" id="PRO_5045219313" description="DUF7507 domain-containing protein" evidence="2">
    <location>
        <begin position="27"/>
        <end position="1069"/>
    </location>
</feature>
<name>A0ABV7GFW8_9GAMM</name>
<organism evidence="4 5">
    <name type="scientific">Shewanella submarina</name>
    <dbReference type="NCBI Taxonomy" id="2016376"/>
    <lineage>
        <taxon>Bacteria</taxon>
        <taxon>Pseudomonadati</taxon>
        <taxon>Pseudomonadota</taxon>
        <taxon>Gammaproteobacteria</taxon>
        <taxon>Alteromonadales</taxon>
        <taxon>Shewanellaceae</taxon>
        <taxon>Shewanella</taxon>
    </lineage>
</organism>
<dbReference type="NCBIfam" id="TIGR01451">
    <property type="entry name" value="B_ant_repeat"/>
    <property type="match status" value="1"/>
</dbReference>
<dbReference type="Proteomes" id="UP001595621">
    <property type="component" value="Unassembled WGS sequence"/>
</dbReference>
<dbReference type="PANTHER" id="PTHR34819">
    <property type="entry name" value="LARGE CYSTEINE-RICH PERIPLASMIC PROTEIN OMCB"/>
    <property type="match status" value="1"/>
</dbReference>
<feature type="domain" description="DUF7507" evidence="3">
    <location>
        <begin position="200"/>
        <end position="301"/>
    </location>
</feature>
<dbReference type="Gene3D" id="2.60.40.10">
    <property type="entry name" value="Immunoglobulins"/>
    <property type="match status" value="2"/>
</dbReference>
<keyword evidence="2" id="KW-0732">Signal</keyword>
<feature type="domain" description="DUF7507" evidence="3">
    <location>
        <begin position="686"/>
        <end position="764"/>
    </location>
</feature>
<evidence type="ECO:0000256" key="2">
    <source>
        <dbReference type="SAM" id="SignalP"/>
    </source>
</evidence>
<protein>
    <recommendedName>
        <fullName evidence="3">DUF7507 domain-containing protein</fullName>
    </recommendedName>
</protein>
<feature type="domain" description="DUF7507" evidence="3">
    <location>
        <begin position="468"/>
        <end position="529"/>
    </location>
</feature>
<dbReference type="InterPro" id="IPR013783">
    <property type="entry name" value="Ig-like_fold"/>
</dbReference>
<evidence type="ECO:0000313" key="5">
    <source>
        <dbReference type="Proteomes" id="UP001595621"/>
    </source>
</evidence>
<reference evidence="5" key="1">
    <citation type="journal article" date="2019" name="Int. J. Syst. Evol. Microbiol.">
        <title>The Global Catalogue of Microorganisms (GCM) 10K type strain sequencing project: providing services to taxonomists for standard genome sequencing and annotation.</title>
        <authorList>
            <consortium name="The Broad Institute Genomics Platform"/>
            <consortium name="The Broad Institute Genome Sequencing Center for Infectious Disease"/>
            <person name="Wu L."/>
            <person name="Ma J."/>
        </authorList>
    </citation>
    <scope>NUCLEOTIDE SEQUENCE [LARGE SCALE GENOMIC DNA]</scope>
    <source>
        <strain evidence="5">KCTC 52277</strain>
    </source>
</reference>
<evidence type="ECO:0000313" key="4">
    <source>
        <dbReference type="EMBL" id="MFC3139179.1"/>
    </source>
</evidence>
<proteinExistence type="predicted"/>
<dbReference type="Pfam" id="PF24346">
    <property type="entry name" value="DUF7507"/>
    <property type="match status" value="6"/>
</dbReference>
<accession>A0ABV7GFW8</accession>
<evidence type="ECO:0000259" key="3">
    <source>
        <dbReference type="Pfam" id="PF24346"/>
    </source>
</evidence>
<dbReference type="InterPro" id="IPR047589">
    <property type="entry name" value="DUF11_rpt"/>
</dbReference>
<dbReference type="EMBL" id="JBHRTD010000015">
    <property type="protein sequence ID" value="MFC3139179.1"/>
    <property type="molecule type" value="Genomic_DNA"/>
</dbReference>
<gene>
    <name evidence="4" type="ORF">ACFOE0_13410</name>
</gene>
<comment type="caution">
    <text evidence="4">The sequence shown here is derived from an EMBL/GenBank/DDBJ whole genome shotgun (WGS) entry which is preliminary data.</text>
</comment>
<dbReference type="RefSeq" id="WP_248936747.1">
    <property type="nucleotide sequence ID" value="NZ_JAKILF010000006.1"/>
</dbReference>
<dbReference type="InterPro" id="IPR051172">
    <property type="entry name" value="Chlamydia_OmcB"/>
</dbReference>
<sequence>MTRKLSRLTSEVIAGLTILSSAAAFALEPNTGVANVDGDPGEWDASETGEDFFAPLYVAGNPNKPHLANSYLRYDCHTNTMFVLVLDRDTSDNTYIEQTGQNAWVRIAELGASPVVDLNPPESNGIPPDSSWVPEDGQQGPDGIPLLTGYEASFPLYPGSYSIEIHTNATTNGNSDTLSTGKKNSSGLLQLNVLCPVDANPQLDVEKSTNTQDADLQPGPTIREGEQVTWDFVITNTGDVTLTDIVLTDDQLGGDITLAACGVASTDLTLEPGESVTCTMTGTATQGQYRNVATATGIYTDESGTQLAVDDTDPSHYLGNQDPMPAIDIEKSTNGEDADAPTGPEIGEGGMVTWTYVITNTGNVTLTNIALSDDRLGGDITQAACSITAADLSLAPGESLTCIMTGSAMLGQYDNTGSVTGVYTDDAGQQTQVNDADMSHYLGIDDTGFGLPRVDIEKYTNNVDADTQEEGPEIIEGERVIWRYEIFNSGDITLTDLQLTDSVIGAISADNCVPGLDVLAPGDSITCTLEGIAGEAPYMNLGTIEANYTDADGVGQVLDSSDPSHYNGVAAQPALDVEKYTFGQDADDPTGPVVLTGATVQWAYVVTNTGNVPLSNVNVVDDQGVIVNCPETSLAVGESMTCTGSGPAIPDQYANIGSASGDYLDADGNINDSANDSDPSHYFGANPALNIEKSTQGFDADNPTGPNIEIGDTVYWLYSVTNTGNVGLTNIEVTDDQAVTIDCGDGDNVIESLAVGATHTCSGSGIAIEGQYANIGTADSDFTDDQDNSTDVNDDDPSHYFGVNPGIDVEKCTSGSSLTACSEDSPFNHDNAPGEFFIEGDTVYWTVTATNTGNVTLDNVTVSDNLETLDCGSFDGSLDPGESVTCLASGVATTGQYVNEATATGDYTVVIDESGNTETRTTQDMDPSHYYAVVDNQPSLEVEVTSFDPANPPENTQWEGSFNIENASGGPEVDAIAVTDLSFTIEYRLPRGNRWVEVPTSCTSDPTAPFVFTGPGEDSPTPGSIDVDYWCSVTDTGEIPDEYSAARITICVNIFNRDKTFCSKLSYTP</sequence>
<feature type="domain" description="DUF7507" evidence="3">
    <location>
        <begin position="839"/>
        <end position="907"/>
    </location>
</feature>
<keyword evidence="5" id="KW-1185">Reference proteome</keyword>
<feature type="domain" description="DUF7507" evidence="3">
    <location>
        <begin position="573"/>
        <end position="645"/>
    </location>
</feature>
<dbReference type="InterPro" id="IPR055354">
    <property type="entry name" value="DUF7507"/>
</dbReference>